<reference evidence="9 10" key="1">
    <citation type="journal article" date="2023" name="Insect Mol. Biol.">
        <title>Genome sequencing provides insights into the evolution of gene families encoding plant cell wall-degrading enzymes in longhorned beetles.</title>
        <authorList>
            <person name="Shin N.R."/>
            <person name="Okamura Y."/>
            <person name="Kirsch R."/>
            <person name="Pauchet Y."/>
        </authorList>
    </citation>
    <scope>NUCLEOTIDE SEQUENCE [LARGE SCALE GENOMIC DNA]</scope>
    <source>
        <strain evidence="9">EAD_L_NR</strain>
    </source>
</reference>
<evidence type="ECO:0000256" key="5">
    <source>
        <dbReference type="ARBA" id="ARBA00022723"/>
    </source>
</evidence>
<dbReference type="GO" id="GO:0046872">
    <property type="term" value="F:metal ion binding"/>
    <property type="evidence" value="ECO:0007669"/>
    <property type="project" value="UniProtKB-KW"/>
</dbReference>
<dbReference type="Proteomes" id="UP001159042">
    <property type="component" value="Unassembled WGS sequence"/>
</dbReference>
<dbReference type="AlphaFoldDB" id="A0AAV8V895"/>
<dbReference type="PANTHER" id="PTHR22930">
    <property type="match status" value="1"/>
</dbReference>
<keyword evidence="5" id="KW-0479">Metal-binding</keyword>
<proteinExistence type="inferred from homology"/>
<evidence type="ECO:0000313" key="9">
    <source>
        <dbReference type="EMBL" id="KAJ8910413.1"/>
    </source>
</evidence>
<evidence type="ECO:0000256" key="2">
    <source>
        <dbReference type="ARBA" id="ARBA00004123"/>
    </source>
</evidence>
<evidence type="ECO:0000256" key="4">
    <source>
        <dbReference type="ARBA" id="ARBA00022722"/>
    </source>
</evidence>
<dbReference type="GO" id="GO:0004518">
    <property type="term" value="F:nuclease activity"/>
    <property type="evidence" value="ECO:0007669"/>
    <property type="project" value="UniProtKB-KW"/>
</dbReference>
<sequence length="249" mass="28543">MENCLESSSSDSEEEVYCALTARKTVYKIKNYVSFVIPRLDNVMFKTHFRMAGFTGVPGKIHDNRVYNMSFINQEISRICGNDHHLLGDSVYSLRPWLLTPYRDYGNLTANQINYNKKLSSTRVSIENCFGLLKGRFRQLLRLDFYTVQKMSKFIISCSVLHNLCIELADDFDFEVINEEVQEPNIPHPQETDIELRRRGEEKRNYYSPLLITVVFPSVQTSGSILSSTDDILLNSDSKGTSCLAIPVD</sequence>
<comment type="subcellular location">
    <subcellularLocation>
        <location evidence="2">Nucleus</location>
    </subcellularLocation>
</comment>
<evidence type="ECO:0000256" key="6">
    <source>
        <dbReference type="ARBA" id="ARBA00022801"/>
    </source>
</evidence>
<comment type="caution">
    <text evidence="9">The sequence shown here is derived from an EMBL/GenBank/DDBJ whole genome shotgun (WGS) entry which is preliminary data.</text>
</comment>
<evidence type="ECO:0000256" key="3">
    <source>
        <dbReference type="ARBA" id="ARBA00006958"/>
    </source>
</evidence>
<organism evidence="9 10">
    <name type="scientific">Exocentrus adspersus</name>
    <dbReference type="NCBI Taxonomy" id="1586481"/>
    <lineage>
        <taxon>Eukaryota</taxon>
        <taxon>Metazoa</taxon>
        <taxon>Ecdysozoa</taxon>
        <taxon>Arthropoda</taxon>
        <taxon>Hexapoda</taxon>
        <taxon>Insecta</taxon>
        <taxon>Pterygota</taxon>
        <taxon>Neoptera</taxon>
        <taxon>Endopterygota</taxon>
        <taxon>Coleoptera</taxon>
        <taxon>Polyphaga</taxon>
        <taxon>Cucujiformia</taxon>
        <taxon>Chrysomeloidea</taxon>
        <taxon>Cerambycidae</taxon>
        <taxon>Lamiinae</taxon>
        <taxon>Acanthocinini</taxon>
        <taxon>Exocentrus</taxon>
    </lineage>
</organism>
<feature type="domain" description="DDE Tnp4" evidence="8">
    <location>
        <begin position="55"/>
        <end position="163"/>
    </location>
</feature>
<dbReference type="GO" id="GO:0005634">
    <property type="term" value="C:nucleus"/>
    <property type="evidence" value="ECO:0007669"/>
    <property type="project" value="UniProtKB-SubCell"/>
</dbReference>
<dbReference type="GO" id="GO:0016787">
    <property type="term" value="F:hydrolase activity"/>
    <property type="evidence" value="ECO:0007669"/>
    <property type="project" value="UniProtKB-KW"/>
</dbReference>
<name>A0AAV8V895_9CUCU</name>
<dbReference type="InterPro" id="IPR045249">
    <property type="entry name" value="HARBI1-like"/>
</dbReference>
<comment type="similarity">
    <text evidence="3">Belongs to the HARBI1 family.</text>
</comment>
<dbReference type="EMBL" id="JANEYG010000303">
    <property type="protein sequence ID" value="KAJ8910413.1"/>
    <property type="molecule type" value="Genomic_DNA"/>
</dbReference>
<gene>
    <name evidence="9" type="ORF">NQ315_002865</name>
</gene>
<dbReference type="Pfam" id="PF13359">
    <property type="entry name" value="DDE_Tnp_4"/>
    <property type="match status" value="1"/>
</dbReference>
<evidence type="ECO:0000256" key="7">
    <source>
        <dbReference type="ARBA" id="ARBA00023242"/>
    </source>
</evidence>
<keyword evidence="7" id="KW-0539">Nucleus</keyword>
<evidence type="ECO:0000259" key="8">
    <source>
        <dbReference type="Pfam" id="PF13359"/>
    </source>
</evidence>
<keyword evidence="10" id="KW-1185">Reference proteome</keyword>
<dbReference type="InterPro" id="IPR027806">
    <property type="entry name" value="HARBI1_dom"/>
</dbReference>
<evidence type="ECO:0000313" key="10">
    <source>
        <dbReference type="Proteomes" id="UP001159042"/>
    </source>
</evidence>
<keyword evidence="4" id="KW-0540">Nuclease</keyword>
<comment type="cofactor">
    <cofactor evidence="1">
        <name>a divalent metal cation</name>
        <dbReference type="ChEBI" id="CHEBI:60240"/>
    </cofactor>
</comment>
<protein>
    <recommendedName>
        <fullName evidence="8">DDE Tnp4 domain-containing protein</fullName>
    </recommendedName>
</protein>
<keyword evidence="6" id="KW-0378">Hydrolase</keyword>
<evidence type="ECO:0000256" key="1">
    <source>
        <dbReference type="ARBA" id="ARBA00001968"/>
    </source>
</evidence>
<accession>A0AAV8V895</accession>
<dbReference type="PANTHER" id="PTHR22930:SF292">
    <property type="entry name" value="DDE TNP4 DOMAIN-CONTAINING PROTEIN"/>
    <property type="match status" value="1"/>
</dbReference>